<reference evidence="4" key="1">
    <citation type="submission" date="2016-04" db="EMBL/GenBank/DDBJ databases">
        <authorList>
            <person name="Strepis N."/>
        </authorList>
    </citation>
    <scope>NUCLEOTIDE SEQUENCE [LARGE SCALE GENOMIC DNA]</scope>
</reference>
<dbReference type="InterPro" id="IPR036662">
    <property type="entry name" value="PTS_EIIA_man-typ_sf"/>
</dbReference>
<dbReference type="RefSeq" id="WP_086943261.1">
    <property type="nucleotide sequence ID" value="NZ_FONM01000008.1"/>
</dbReference>
<evidence type="ECO:0000259" key="2">
    <source>
        <dbReference type="PROSITE" id="PS51096"/>
    </source>
</evidence>
<dbReference type="PANTHER" id="PTHR33799:SF1">
    <property type="entry name" value="PTS SYSTEM MANNOSE-SPECIFIC EIIAB COMPONENT-RELATED"/>
    <property type="match status" value="1"/>
</dbReference>
<dbReference type="PANTHER" id="PTHR33799">
    <property type="entry name" value="PTS PERMEASE-RELATED-RELATED"/>
    <property type="match status" value="1"/>
</dbReference>
<sequence>MKYVVLVSHGDFATGLKTSLDMLAGKRDDVIAVGLPDGKTADEFALMFKEGIQAVTADDEIILLADIVGGSPLTTSLNVLADAGKLANTITIGGMNLPLALTSVLMKDSLDKETFTATVVSEAKEALQEFKLEQPEEDDEI</sequence>
<proteinExistence type="predicted"/>
<evidence type="ECO:0000256" key="1">
    <source>
        <dbReference type="ARBA" id="ARBA00022679"/>
    </source>
</evidence>
<keyword evidence="1 3" id="KW-0808">Transferase</keyword>
<name>A0A1W1IHJ5_9LACT</name>
<dbReference type="OrthoDB" id="6623712at2"/>
<accession>A0A1W1IHJ5</accession>
<dbReference type="GO" id="GO:0016740">
    <property type="term" value="F:transferase activity"/>
    <property type="evidence" value="ECO:0007669"/>
    <property type="project" value="UniProtKB-KW"/>
</dbReference>
<dbReference type="STRING" id="43064.SAMN04488086_10813"/>
<dbReference type="EMBL" id="FWEY01000007">
    <property type="protein sequence ID" value="SLM52497.1"/>
    <property type="molecule type" value="Genomic_DNA"/>
</dbReference>
<protein>
    <submittedName>
        <fullName evidence="3">Phosphotransferase system mannose-type iia component</fullName>
    </submittedName>
</protein>
<evidence type="ECO:0000313" key="3">
    <source>
        <dbReference type="EMBL" id="SLM52497.1"/>
    </source>
</evidence>
<gene>
    <name evidence="3" type="ORF">TPAS_2191</name>
</gene>
<dbReference type="GO" id="GO:0009401">
    <property type="term" value="P:phosphoenolpyruvate-dependent sugar phosphotransferase system"/>
    <property type="evidence" value="ECO:0007669"/>
    <property type="project" value="InterPro"/>
</dbReference>
<dbReference type="PROSITE" id="PS51096">
    <property type="entry name" value="PTS_EIIA_TYPE_4"/>
    <property type="match status" value="1"/>
</dbReference>
<organism evidence="3 4">
    <name type="scientific">Trichococcus pasteurii</name>
    <dbReference type="NCBI Taxonomy" id="43064"/>
    <lineage>
        <taxon>Bacteria</taxon>
        <taxon>Bacillati</taxon>
        <taxon>Bacillota</taxon>
        <taxon>Bacilli</taxon>
        <taxon>Lactobacillales</taxon>
        <taxon>Carnobacteriaceae</taxon>
        <taxon>Trichococcus</taxon>
    </lineage>
</organism>
<dbReference type="Pfam" id="PF03610">
    <property type="entry name" value="EIIA-man"/>
    <property type="match status" value="1"/>
</dbReference>
<dbReference type="AlphaFoldDB" id="A0A1W1IHJ5"/>
<dbReference type="InterPro" id="IPR051471">
    <property type="entry name" value="Bacterial_PTS_sugar_comp"/>
</dbReference>
<keyword evidence="4" id="KW-1185">Reference proteome</keyword>
<dbReference type="SUPFAM" id="SSF53062">
    <property type="entry name" value="PTS system fructose IIA component-like"/>
    <property type="match status" value="1"/>
</dbReference>
<dbReference type="Proteomes" id="UP000195985">
    <property type="component" value="Unassembled WGS sequence"/>
</dbReference>
<dbReference type="GO" id="GO:0016020">
    <property type="term" value="C:membrane"/>
    <property type="evidence" value="ECO:0007669"/>
    <property type="project" value="InterPro"/>
</dbReference>
<feature type="domain" description="PTS EIIA type-4" evidence="2">
    <location>
        <begin position="1"/>
        <end position="127"/>
    </location>
</feature>
<dbReference type="InterPro" id="IPR004701">
    <property type="entry name" value="PTS_EIIA_man-typ"/>
</dbReference>
<dbReference type="Gene3D" id="3.40.50.510">
    <property type="entry name" value="Phosphotransferase system, mannose-type IIA component"/>
    <property type="match status" value="1"/>
</dbReference>
<evidence type="ECO:0000313" key="4">
    <source>
        <dbReference type="Proteomes" id="UP000195985"/>
    </source>
</evidence>